<reference evidence="2" key="1">
    <citation type="submission" date="2020-09" db="EMBL/GenBank/DDBJ databases">
        <authorList>
            <person name="Kim M.K."/>
        </authorList>
    </citation>
    <scope>NUCLEOTIDE SEQUENCE</scope>
    <source>
        <strain evidence="2">BT704</strain>
    </source>
</reference>
<organism evidence="2 3">
    <name type="scientific">Spirosoma validum</name>
    <dbReference type="NCBI Taxonomy" id="2771355"/>
    <lineage>
        <taxon>Bacteria</taxon>
        <taxon>Pseudomonadati</taxon>
        <taxon>Bacteroidota</taxon>
        <taxon>Cytophagia</taxon>
        <taxon>Cytophagales</taxon>
        <taxon>Cytophagaceae</taxon>
        <taxon>Spirosoma</taxon>
    </lineage>
</organism>
<keyword evidence="3" id="KW-1185">Reference proteome</keyword>
<dbReference type="RefSeq" id="WP_191039574.1">
    <property type="nucleotide sequence ID" value="NZ_JACXAA010000004.1"/>
</dbReference>
<protein>
    <submittedName>
        <fullName evidence="2">Uncharacterized protein</fullName>
    </submittedName>
</protein>
<evidence type="ECO:0000256" key="1">
    <source>
        <dbReference type="SAM" id="Coils"/>
    </source>
</evidence>
<feature type="coiled-coil region" evidence="1">
    <location>
        <begin position="29"/>
        <end position="77"/>
    </location>
</feature>
<proteinExistence type="predicted"/>
<dbReference type="AlphaFoldDB" id="A0A927B1N4"/>
<gene>
    <name evidence="2" type="ORF">IC230_13595</name>
</gene>
<name>A0A927B1N4_9BACT</name>
<keyword evidence="1" id="KW-0175">Coiled coil</keyword>
<evidence type="ECO:0000313" key="3">
    <source>
        <dbReference type="Proteomes" id="UP000653797"/>
    </source>
</evidence>
<dbReference type="EMBL" id="JACXAA010000004">
    <property type="protein sequence ID" value="MBD2753935.1"/>
    <property type="molecule type" value="Genomic_DNA"/>
</dbReference>
<dbReference type="Proteomes" id="UP000653797">
    <property type="component" value="Unassembled WGS sequence"/>
</dbReference>
<comment type="caution">
    <text evidence="2">The sequence shown here is derived from an EMBL/GenBank/DDBJ whole genome shotgun (WGS) entry which is preliminary data.</text>
</comment>
<evidence type="ECO:0000313" key="2">
    <source>
        <dbReference type="EMBL" id="MBD2753935.1"/>
    </source>
</evidence>
<accession>A0A927B1N4</accession>
<sequence length="81" mass="9685">MEQQFESSVTMNHSLKSQLERIYHLELVYQQLIQRTERAMHVMNQLEQRQKGLLEQLEAIKCQFDELQTKIDAEKARHKTG</sequence>